<name>A0A226Q9U0_9BACL</name>
<accession>A0A226Q9U0</accession>
<proteinExistence type="predicted"/>
<dbReference type="EMBL" id="NEWK01000001">
    <property type="protein sequence ID" value="OXB88814.1"/>
    <property type="molecule type" value="Genomic_DNA"/>
</dbReference>
<keyword evidence="2" id="KW-1185">Reference proteome</keyword>
<protein>
    <submittedName>
        <fullName evidence="1">Uncharacterized protein</fullName>
    </submittedName>
</protein>
<dbReference type="AlphaFoldDB" id="A0A226Q9U0"/>
<evidence type="ECO:0000313" key="1">
    <source>
        <dbReference type="EMBL" id="OXB88814.1"/>
    </source>
</evidence>
<organism evidence="1 2">
    <name type="scientific">Geobacillus thermocatenulatus</name>
    <dbReference type="NCBI Taxonomy" id="33938"/>
    <lineage>
        <taxon>Bacteria</taxon>
        <taxon>Bacillati</taxon>
        <taxon>Bacillota</taxon>
        <taxon>Bacilli</taxon>
        <taxon>Bacillales</taxon>
        <taxon>Anoxybacillaceae</taxon>
        <taxon>Geobacillus</taxon>
        <taxon>Geobacillus thermoleovorans group</taxon>
    </lineage>
</organism>
<gene>
    <name evidence="1" type="ORF">B9L19_01485</name>
</gene>
<comment type="caution">
    <text evidence="1">The sequence shown here is derived from an EMBL/GenBank/DDBJ whole genome shotgun (WGS) entry which is preliminary data.</text>
</comment>
<dbReference type="Proteomes" id="UP000198378">
    <property type="component" value="Unassembled WGS sequence"/>
</dbReference>
<evidence type="ECO:0000313" key="2">
    <source>
        <dbReference type="Proteomes" id="UP000198378"/>
    </source>
</evidence>
<reference evidence="1 2" key="1">
    <citation type="submission" date="2017-05" db="EMBL/GenBank/DDBJ databases">
        <title>The genome sequence of Geobacillus thermocatenulatus DSM 730.</title>
        <authorList>
            <person name="Ramaloko W.T."/>
            <person name="Koen N."/>
            <person name="Polliack S."/>
            <person name="Aliyu H."/>
            <person name="Lebre P."/>
            <person name="Mohr T."/>
            <person name="Oswald F."/>
            <person name="Zwick M."/>
            <person name="Neumann A."/>
            <person name="Syldatk C."/>
            <person name="Cowan D."/>
            <person name="De Maayer P."/>
        </authorList>
    </citation>
    <scope>NUCLEOTIDE SEQUENCE [LARGE SCALE GENOMIC DNA]</scope>
    <source>
        <strain evidence="1 2">BGSC 93A1</strain>
    </source>
</reference>
<dbReference type="KEGG" id="gtm:GT3921_02775"/>
<sequence length="64" mass="7690">MKKNYIAFFAFLVCLLYISWLEEGWKGLFLLFLKGVVIFITIYGVVFVMVWSIMKLVVFFKRRL</sequence>